<dbReference type="eggNOG" id="ENOG502Z8QG">
    <property type="taxonomic scope" value="Bacteria"/>
</dbReference>
<dbReference type="Proteomes" id="UP000001176">
    <property type="component" value="Chromosome"/>
</dbReference>
<evidence type="ECO:0000313" key="1">
    <source>
        <dbReference type="EMBL" id="CAP56149.1"/>
    </source>
</evidence>
<dbReference type="Pfam" id="PF09704">
    <property type="entry name" value="Cas_Cas5d"/>
    <property type="match status" value="1"/>
</dbReference>
<dbReference type="KEGG" id="gdi:GDI2206"/>
<reference evidence="1 2" key="1">
    <citation type="journal article" date="2009" name="BMC Genomics">
        <title>Complete genome sequence of the sugarcane nitrogen-fixing endophyte Gluconacetobacter diazotrophicus Pal5.</title>
        <authorList>
            <person name="Bertalan M."/>
            <person name="Albano R."/>
            <person name="Padua V."/>
            <person name="Rouws L."/>
            <person name="Rojas C."/>
            <person name="Hemerly A."/>
            <person name="Teixeira K."/>
            <person name="Schwab S."/>
            <person name="Araujo J."/>
            <person name="Oliveira A."/>
            <person name="Franca L."/>
            <person name="Magalhaes V."/>
            <person name="Alqueres S."/>
            <person name="Cardoso A."/>
            <person name="Almeida W."/>
            <person name="Loureiro M.M."/>
            <person name="Nogueira E."/>
            <person name="Cidade D."/>
            <person name="Oliveira D."/>
            <person name="Simao T."/>
            <person name="Macedo J."/>
            <person name="Valadao A."/>
            <person name="Dreschsel M."/>
            <person name="Freitas F."/>
            <person name="Vidal M."/>
            <person name="Guedes H."/>
            <person name="Rodrigues E."/>
            <person name="Meneses C."/>
            <person name="Brioso P."/>
            <person name="Pozzer L."/>
            <person name="Figueiredo D."/>
            <person name="Montano H."/>
            <person name="Junior J."/>
            <person name="Filho G."/>
            <person name="Flores V."/>
            <person name="Ferreira B."/>
            <person name="Branco A."/>
            <person name="Gonzalez P."/>
            <person name="Guillobel H."/>
            <person name="Lemos M."/>
            <person name="Seibel L."/>
            <person name="Macedo J."/>
            <person name="Alves-Ferreira M."/>
            <person name="Sachetto-Martins G."/>
            <person name="Coelho A."/>
            <person name="Santos E."/>
            <person name="Amaral G."/>
            <person name="Neves A."/>
            <person name="Pacheco A.B."/>
            <person name="Carvalho D."/>
            <person name="Lery L."/>
            <person name="Bisch P."/>
            <person name="Rossle S.C."/>
            <person name="Urmenyi T."/>
            <person name="Kruger W.V."/>
            <person name="Martins O."/>
            <person name="Baldani J.I."/>
            <person name="Ferreira P.C."/>
        </authorList>
    </citation>
    <scope>NUCLEOTIDE SEQUENCE [LARGE SCALE GENOMIC DNA]</scope>
    <source>
        <strain evidence="2">ATCC 49037 / DSM 5601 / CCUG 37298 / CIP 103539 / LMG 7603 / PAl5</strain>
    </source>
</reference>
<dbReference type="STRING" id="272568.GDI2206"/>
<dbReference type="GO" id="GO:0003723">
    <property type="term" value="F:RNA binding"/>
    <property type="evidence" value="ECO:0007669"/>
    <property type="project" value="InterPro"/>
</dbReference>
<dbReference type="InterPro" id="IPR021124">
    <property type="entry name" value="CRISPR-assoc_prot_Cas5"/>
</dbReference>
<keyword evidence="2" id="KW-1185">Reference proteome</keyword>
<dbReference type="Gene3D" id="3.30.70.2660">
    <property type="match status" value="1"/>
</dbReference>
<dbReference type="RefSeq" id="WP_012226054.1">
    <property type="nucleotide sequence ID" value="NC_010125.1"/>
</dbReference>
<protein>
    <submittedName>
        <fullName evidence="1">Uncharacterized protein</fullName>
    </submittedName>
</protein>
<organism evidence="1 2">
    <name type="scientific">Gluconacetobacter diazotrophicus (strain ATCC 49037 / DSM 5601 / CCUG 37298 / CIP 103539 / LMG 7603 / PAl5)</name>
    <dbReference type="NCBI Taxonomy" id="272568"/>
    <lineage>
        <taxon>Bacteria</taxon>
        <taxon>Pseudomonadati</taxon>
        <taxon>Pseudomonadota</taxon>
        <taxon>Alphaproteobacteria</taxon>
        <taxon>Acetobacterales</taxon>
        <taxon>Acetobacteraceae</taxon>
        <taxon>Gluconacetobacter</taxon>
    </lineage>
</organism>
<dbReference type="NCBIfam" id="TIGR02593">
    <property type="entry name" value="CRISPR_cas5"/>
    <property type="match status" value="1"/>
</dbReference>
<evidence type="ECO:0000313" key="2">
    <source>
        <dbReference type="Proteomes" id="UP000001176"/>
    </source>
</evidence>
<dbReference type="NCBIfam" id="TIGR01868">
    <property type="entry name" value="casD_Cas5e"/>
    <property type="match status" value="1"/>
</dbReference>
<dbReference type="AlphaFoldDB" id="A9HLC6"/>
<dbReference type="KEGG" id="gdj:Gdia_0424"/>
<dbReference type="GO" id="GO:0043571">
    <property type="term" value="P:maintenance of CRISPR repeat elements"/>
    <property type="evidence" value="ECO:0007669"/>
    <property type="project" value="InterPro"/>
</dbReference>
<proteinExistence type="predicted"/>
<dbReference type="CDD" id="cd09645">
    <property type="entry name" value="Cas5_I-E"/>
    <property type="match status" value="1"/>
</dbReference>
<dbReference type="InterPro" id="IPR013422">
    <property type="entry name" value="CRISPR-assoc_prot_Cas5_N"/>
</dbReference>
<dbReference type="InterPro" id="IPR010147">
    <property type="entry name" value="CRISPR-assoc_prot_CasD"/>
</dbReference>
<name>A9HLC6_GLUDA</name>
<sequence length="260" mass="28241">MGQFLTFAMVAPMASFGAIAVGERRDGWDRPARSAVLGLMAACLGLTRDDEDAQAALAADYGLAILCHAPGKLLTDYHTAQAAPARRNWRPATRAEELAASPGDLATILSRRDYRMGTWHLGAVWTSGKTARWSLEALQAAMREPVFTPSLGRRSCPAGLPLAPSVTDGVSAAAVLLDRHRNGPEAGLRIRHDSFRRQFAGASRSGGLLLVLDAVDMAEHGGGHTPLRREIRRDQPLSRRRWQFGLREEAVLLCREEGTI</sequence>
<gene>
    <name evidence="1" type="ordered locus">GDI2206</name>
</gene>
<dbReference type="EMBL" id="AM889285">
    <property type="protein sequence ID" value="CAP56149.1"/>
    <property type="molecule type" value="Genomic_DNA"/>
</dbReference>
<accession>A9HLC6</accession>
<dbReference type="GO" id="GO:0051607">
    <property type="term" value="P:defense response to virus"/>
    <property type="evidence" value="ECO:0007669"/>
    <property type="project" value="InterPro"/>
</dbReference>
<dbReference type="HOGENOM" id="CLU_084726_0_0_5"/>
<dbReference type="OrthoDB" id="5704083at2"/>